<organism evidence="1 2">
    <name type="scientific">Rasamsonia emersonii (strain ATCC 16479 / CBS 393.64 / IMI 116815)</name>
    <dbReference type="NCBI Taxonomy" id="1408163"/>
    <lineage>
        <taxon>Eukaryota</taxon>
        <taxon>Fungi</taxon>
        <taxon>Dikarya</taxon>
        <taxon>Ascomycota</taxon>
        <taxon>Pezizomycotina</taxon>
        <taxon>Eurotiomycetes</taxon>
        <taxon>Eurotiomycetidae</taxon>
        <taxon>Eurotiales</taxon>
        <taxon>Trichocomaceae</taxon>
        <taxon>Rasamsonia</taxon>
    </lineage>
</organism>
<gene>
    <name evidence="1" type="ORF">T310_5160</name>
</gene>
<evidence type="ECO:0000313" key="2">
    <source>
        <dbReference type="Proteomes" id="UP000053958"/>
    </source>
</evidence>
<dbReference type="GeneID" id="25317505"/>
<reference evidence="1 2" key="1">
    <citation type="submission" date="2015-04" db="EMBL/GenBank/DDBJ databases">
        <authorList>
            <person name="Heijne W.H."/>
            <person name="Fedorova N.D."/>
            <person name="Nierman W.C."/>
            <person name="Vollebregt A.W."/>
            <person name="Zhao Z."/>
            <person name="Wu L."/>
            <person name="Kumar M."/>
            <person name="Stam H."/>
            <person name="van den Berg M.A."/>
            <person name="Pel H.J."/>
        </authorList>
    </citation>
    <scope>NUCLEOTIDE SEQUENCE [LARGE SCALE GENOMIC DNA]</scope>
    <source>
        <strain evidence="1 2">CBS 393.64</strain>
    </source>
</reference>
<dbReference type="AlphaFoldDB" id="A0A0F4YR87"/>
<dbReference type="EMBL" id="LASV01000230">
    <property type="protein sequence ID" value="KKA20797.1"/>
    <property type="molecule type" value="Genomic_DNA"/>
</dbReference>
<keyword evidence="2" id="KW-1185">Reference proteome</keyword>
<protein>
    <submittedName>
        <fullName evidence="1">Uncharacterized protein</fullName>
    </submittedName>
</protein>
<sequence>MAVSCICLEKKVKSYARGALQYESFPAAANHNFRCCGLVSHRENTVQKSNSKNVSSISVLATAGYNTGIKQQLGSVYEPRTVVPSNLITGVEMLSRFRKLSVTGPCTEYSVLRSRLST</sequence>
<name>A0A0F4YR87_RASE3</name>
<dbReference type="RefSeq" id="XP_013327409.1">
    <property type="nucleotide sequence ID" value="XM_013471955.1"/>
</dbReference>
<accession>A0A0F4YR87</accession>
<dbReference type="Proteomes" id="UP000053958">
    <property type="component" value="Unassembled WGS sequence"/>
</dbReference>
<proteinExistence type="predicted"/>
<comment type="caution">
    <text evidence="1">The sequence shown here is derived from an EMBL/GenBank/DDBJ whole genome shotgun (WGS) entry which is preliminary data.</text>
</comment>
<evidence type="ECO:0000313" key="1">
    <source>
        <dbReference type="EMBL" id="KKA20797.1"/>
    </source>
</evidence>